<dbReference type="Proteomes" id="UP000617555">
    <property type="component" value="Unassembled WGS sequence"/>
</dbReference>
<proteinExistence type="predicted"/>
<name>A0ABQ1JQ45_9GAMM</name>
<accession>A0ABQ1JQ45</accession>
<dbReference type="EMBL" id="BMII01000038">
    <property type="protein sequence ID" value="GGB72708.1"/>
    <property type="molecule type" value="Genomic_DNA"/>
</dbReference>
<sequence>MFRVWRLENQIILHKEDNRMFKPAKWILAASFVCFSTASFAEDAAEKAFTDELVECAAYYQISSEAISAMNAPQMMAVGERLKTSATDAITLAGKYRSPEQVDKDVVTAKQKQIEKLAGSNNLGALMTQYKDSCKSLVAEPQKRLDYWIMATM</sequence>
<keyword evidence="2" id="KW-1185">Reference proteome</keyword>
<protein>
    <submittedName>
        <fullName evidence="1">Uncharacterized protein</fullName>
    </submittedName>
</protein>
<organism evidence="1 2">
    <name type="scientific">Shewanella inventionis</name>
    <dbReference type="NCBI Taxonomy" id="1738770"/>
    <lineage>
        <taxon>Bacteria</taxon>
        <taxon>Pseudomonadati</taxon>
        <taxon>Pseudomonadota</taxon>
        <taxon>Gammaproteobacteria</taxon>
        <taxon>Alteromonadales</taxon>
        <taxon>Shewanellaceae</taxon>
        <taxon>Shewanella</taxon>
    </lineage>
</organism>
<evidence type="ECO:0000313" key="2">
    <source>
        <dbReference type="Proteomes" id="UP000617555"/>
    </source>
</evidence>
<reference evidence="2" key="1">
    <citation type="journal article" date="2019" name="Int. J. Syst. Evol. Microbiol.">
        <title>The Global Catalogue of Microorganisms (GCM) 10K type strain sequencing project: providing services to taxonomists for standard genome sequencing and annotation.</title>
        <authorList>
            <consortium name="The Broad Institute Genomics Platform"/>
            <consortium name="The Broad Institute Genome Sequencing Center for Infectious Disease"/>
            <person name="Wu L."/>
            <person name="Ma J."/>
        </authorList>
    </citation>
    <scope>NUCLEOTIDE SEQUENCE [LARGE SCALE GENOMIC DNA]</scope>
    <source>
        <strain evidence="2">CGMCC 1.15339</strain>
    </source>
</reference>
<comment type="caution">
    <text evidence="1">The sequence shown here is derived from an EMBL/GenBank/DDBJ whole genome shotgun (WGS) entry which is preliminary data.</text>
</comment>
<evidence type="ECO:0000313" key="1">
    <source>
        <dbReference type="EMBL" id="GGB72708.1"/>
    </source>
</evidence>
<gene>
    <name evidence="1" type="ORF">GCM10011607_36460</name>
</gene>